<gene>
    <name evidence="2" type="ORF">INT47_012617</name>
</gene>
<feature type="region of interest" description="Disordered" evidence="1">
    <location>
        <begin position="824"/>
        <end position="900"/>
    </location>
</feature>
<feature type="compositionally biased region" description="Low complexity" evidence="1">
    <location>
        <begin position="564"/>
        <end position="579"/>
    </location>
</feature>
<comment type="caution">
    <text evidence="2">The sequence shown here is derived from an EMBL/GenBank/DDBJ whole genome shotgun (WGS) entry which is preliminary data.</text>
</comment>
<evidence type="ECO:0000256" key="1">
    <source>
        <dbReference type="SAM" id="MobiDB-lite"/>
    </source>
</evidence>
<dbReference type="EMBL" id="JAEPRD010000043">
    <property type="protein sequence ID" value="KAG2204558.1"/>
    <property type="molecule type" value="Genomic_DNA"/>
</dbReference>
<name>A0A8H7R5E7_9FUNG</name>
<feature type="compositionally biased region" description="Low complexity" evidence="1">
    <location>
        <begin position="734"/>
        <end position="744"/>
    </location>
</feature>
<dbReference type="OrthoDB" id="2289883at2759"/>
<feature type="compositionally biased region" description="Low complexity" evidence="1">
    <location>
        <begin position="824"/>
        <end position="874"/>
    </location>
</feature>
<dbReference type="AlphaFoldDB" id="A0A8H7R5E7"/>
<sequence length="900" mass="101514">METLNDFDMVWLQSAPVMARIFYQKYLVHTHVVYCPDQDGSMPTPRTLSRRISQLYESSEKKKLAIYFMLPATEKKREAIFTLLLKFIPSLSCYCLTVPMTEYQWHLLLGWSGEISDLSWKEHCSIDYNPEAFIPFTPPTKKAAQAEWTEFEAHFVISNEVFYKQALIVDLTKDMISFDKDDVLSLKEGTKNAIRGLMDAAPLSSTMIWIIDEELLYGTKLNLIKDRERKELLLAKYRKGFQCEVQIMATTMPVYCYKMKQTSLSNSLAQIKHRHHISYSKSLFITDNSSLTEQDLFDIKIVHLYAYGKMNESKWTSIFLPHLEKLETREYDEMEYISPDLLNVEWTQAEYKIPMLSLDNEGPLTRSEFIGRHGTFHSVSAQSCKVLDKWAQCMMETKPIQRKVESTVAGDSILNILERVQKSQTIERIQQYIDDEDIYKEGQALLEIISETLYDLDTDIVILNGTFDSMRTTLVLSSEGSVQREICDTCSASKCQHCAAILLCFQRYPDRFKLGLPDSVVASLSSSQTSSGSQKPVLNQEEVEYRKASREASPAERGSQEVVSPQLASPPSTSSSQQSEGKRTRLSQETNEDEPNKKNKSSQQEDDFTEEAGKVASAETSGNSVGQQTKYTLPSLPSVPSQGSSSGSRSISSLLLSSLSSQAASSSSSSAQSKISTLSLLSLPPTPSQPTSDVSSDNQSNQASSPGQSWHVVRPPERYTSNLSSLGHVSTQQSSGSNHTISSHSEGRRDSAADASSPGIRFPDTVETTQDEWAPRIHFPDSLSIPARIDEEEIPVPHIAPPRNRYNLRSTTRDEAEVDINNAATQQYDSTQQYDATQQYDTTQQYDATQQYDPTQHYDTTQQYDATQQYTPTQRYATQQDTQERKTVMLDLSDSEEEDT</sequence>
<feature type="compositionally biased region" description="Low complexity" evidence="1">
    <location>
        <begin position="524"/>
        <end position="533"/>
    </location>
</feature>
<organism evidence="2 3">
    <name type="scientific">Mucor saturninus</name>
    <dbReference type="NCBI Taxonomy" id="64648"/>
    <lineage>
        <taxon>Eukaryota</taxon>
        <taxon>Fungi</taxon>
        <taxon>Fungi incertae sedis</taxon>
        <taxon>Mucoromycota</taxon>
        <taxon>Mucoromycotina</taxon>
        <taxon>Mucoromycetes</taxon>
        <taxon>Mucorales</taxon>
        <taxon>Mucorineae</taxon>
        <taxon>Mucoraceae</taxon>
        <taxon>Mucor</taxon>
    </lineage>
</organism>
<proteinExistence type="predicted"/>
<feature type="compositionally biased region" description="Polar residues" evidence="1">
    <location>
        <begin position="719"/>
        <end position="733"/>
    </location>
</feature>
<dbReference type="Proteomes" id="UP000603453">
    <property type="component" value="Unassembled WGS sequence"/>
</dbReference>
<evidence type="ECO:0000313" key="2">
    <source>
        <dbReference type="EMBL" id="KAG2204558.1"/>
    </source>
</evidence>
<feature type="compositionally biased region" description="Basic and acidic residues" evidence="1">
    <location>
        <begin position="543"/>
        <end position="554"/>
    </location>
</feature>
<reference evidence="2" key="1">
    <citation type="submission" date="2020-12" db="EMBL/GenBank/DDBJ databases">
        <title>Metabolic potential, ecology and presence of endohyphal bacteria is reflected in genomic diversity of Mucoromycotina.</title>
        <authorList>
            <person name="Muszewska A."/>
            <person name="Okrasinska A."/>
            <person name="Steczkiewicz K."/>
            <person name="Drgas O."/>
            <person name="Orlowska M."/>
            <person name="Perlinska-Lenart U."/>
            <person name="Aleksandrzak-Piekarczyk T."/>
            <person name="Szatraj K."/>
            <person name="Zielenkiewicz U."/>
            <person name="Pilsyk S."/>
            <person name="Malc E."/>
            <person name="Mieczkowski P."/>
            <person name="Kruszewska J.S."/>
            <person name="Biernat P."/>
            <person name="Pawlowska J."/>
        </authorList>
    </citation>
    <scope>NUCLEOTIDE SEQUENCE</scope>
    <source>
        <strain evidence="2">WA0000017839</strain>
    </source>
</reference>
<feature type="compositionally biased region" description="Polar residues" evidence="1">
    <location>
        <begin position="693"/>
        <end position="708"/>
    </location>
</feature>
<protein>
    <submittedName>
        <fullName evidence="2">Uncharacterized protein</fullName>
    </submittedName>
</protein>
<evidence type="ECO:0000313" key="3">
    <source>
        <dbReference type="Proteomes" id="UP000603453"/>
    </source>
</evidence>
<keyword evidence="3" id="KW-1185">Reference proteome</keyword>
<feature type="region of interest" description="Disordered" evidence="1">
    <location>
        <begin position="524"/>
        <end position="779"/>
    </location>
</feature>
<accession>A0A8H7R5E7</accession>
<feature type="compositionally biased region" description="Polar residues" evidence="1">
    <location>
        <begin position="618"/>
        <end position="632"/>
    </location>
</feature>
<feature type="compositionally biased region" description="Low complexity" evidence="1">
    <location>
        <begin position="633"/>
        <end position="683"/>
    </location>
</feature>